<dbReference type="InterPro" id="IPR001789">
    <property type="entry name" value="Sig_transdc_resp-reg_receiver"/>
</dbReference>
<dbReference type="PROSITE" id="PS50110">
    <property type="entry name" value="RESPONSE_REGULATORY"/>
    <property type="match status" value="1"/>
</dbReference>
<dbReference type="SUPFAM" id="SSF52172">
    <property type="entry name" value="CheY-like"/>
    <property type="match status" value="1"/>
</dbReference>
<organism evidence="4">
    <name type="scientific">uncultured bacterium UPO35</name>
    <dbReference type="NCBI Taxonomy" id="1776962"/>
    <lineage>
        <taxon>Bacteria</taxon>
        <taxon>environmental samples</taxon>
    </lineage>
</organism>
<dbReference type="InterPro" id="IPR050595">
    <property type="entry name" value="Bact_response_regulator"/>
</dbReference>
<accession>A0A126SXJ9</accession>
<comment type="caution">
    <text evidence="2">Lacks conserved residue(s) required for the propagation of feature annotation.</text>
</comment>
<dbReference type="PANTHER" id="PTHR44591:SF3">
    <property type="entry name" value="RESPONSE REGULATORY DOMAIN-CONTAINING PROTEIN"/>
    <property type="match status" value="1"/>
</dbReference>
<dbReference type="Pfam" id="PF00072">
    <property type="entry name" value="Response_reg"/>
    <property type="match status" value="1"/>
</dbReference>
<dbReference type="InterPro" id="IPR011006">
    <property type="entry name" value="CheY-like_superfamily"/>
</dbReference>
<sequence>MQIGVEAQRAVENRRVFVLDEDEINRTVLQFMLADDNETHEFGDLATALAKGEQWPPDLVLISALQVAREGAGLLGRLRESWPGVKLLVICEAADNDCAAAATAAGADDCLTKPFKVEPVRRKVDRHLGRKVELKIPVVVS</sequence>
<dbReference type="EMBL" id="KU144965">
    <property type="protein sequence ID" value="AMK59024.1"/>
    <property type="molecule type" value="Genomic_DNA"/>
</dbReference>
<feature type="domain" description="Response regulatory" evidence="3">
    <location>
        <begin position="15"/>
        <end position="128"/>
    </location>
</feature>
<keyword evidence="1" id="KW-0597">Phosphoprotein</keyword>
<dbReference type="PANTHER" id="PTHR44591">
    <property type="entry name" value="STRESS RESPONSE REGULATOR PROTEIN 1"/>
    <property type="match status" value="1"/>
</dbReference>
<reference evidence="4" key="1">
    <citation type="journal article" date="2016" name="Appl. Environ. Microbiol.">
        <title>Functional Metagenomics of a Biostimulated Petroleum-Contaminated Soil Reveals an Extraordinary Diversity of Extradiol Dioxygenases.</title>
        <authorList>
            <person name="Terron-Gonzalez L."/>
            <person name="Martin-Cabello G."/>
            <person name="Ferrer M."/>
            <person name="Santero E."/>
        </authorList>
    </citation>
    <scope>NUCLEOTIDE SEQUENCE</scope>
</reference>
<dbReference type="AlphaFoldDB" id="A0A126SXJ9"/>
<protein>
    <submittedName>
        <fullName evidence="4">Two component response regulator protein</fullName>
    </submittedName>
</protein>
<evidence type="ECO:0000313" key="4">
    <source>
        <dbReference type="EMBL" id="AMK59024.1"/>
    </source>
</evidence>
<dbReference type="Gene3D" id="3.40.50.2300">
    <property type="match status" value="1"/>
</dbReference>
<evidence type="ECO:0000256" key="2">
    <source>
        <dbReference type="PROSITE-ProRule" id="PRU00169"/>
    </source>
</evidence>
<name>A0A126SXJ9_9BACT</name>
<proteinExistence type="predicted"/>
<evidence type="ECO:0000259" key="3">
    <source>
        <dbReference type="PROSITE" id="PS50110"/>
    </source>
</evidence>
<evidence type="ECO:0000256" key="1">
    <source>
        <dbReference type="ARBA" id="ARBA00022553"/>
    </source>
</evidence>
<dbReference type="SMART" id="SM00448">
    <property type="entry name" value="REC"/>
    <property type="match status" value="1"/>
</dbReference>
<dbReference type="GO" id="GO:0000160">
    <property type="term" value="P:phosphorelay signal transduction system"/>
    <property type="evidence" value="ECO:0007669"/>
    <property type="project" value="InterPro"/>
</dbReference>